<proteinExistence type="predicted"/>
<dbReference type="RefSeq" id="WP_188627074.1">
    <property type="nucleotide sequence ID" value="NZ_BMIL01000007.1"/>
</dbReference>
<feature type="transmembrane region" description="Helical" evidence="2">
    <location>
        <begin position="45"/>
        <end position="66"/>
    </location>
</feature>
<keyword evidence="2" id="KW-1133">Transmembrane helix</keyword>
<sequence>MKKEHNIDQLFKKGMEDPDIPFNELDWQKMAQKLAASEARRTTPLWIYAGAGVAAALLLVLFIFLADQNQPIQKRQHTIVKTKPKPGKDAVQPAIDKIAPALEKVAHKPEALAKQEPSLKQPLATGLDSMSLKVGASPLGAAQPMLKGFMPTLFNTQKHDQEQQIALVLRKPNTTSMGTTTEASRPESQTKSAVLEPVGNRGKLTFTFLAAPDITDSKTSVGTKISSNVGLLLTYPLSKKMSISTGAIYARKLYDYGGNVATVGQANLPWSLNADCYVIDVPVNVNYQILSKKNYSIALNSGVSSYFMLKEKYKFSSTNAAGVTQQSMLELNNQNKHLLGIANISVSIERKVSDKVSVGIQPFIKFPLTGIGYYDYNLRSRGVALSLSIKPFGSKN</sequence>
<organism evidence="3 4">
    <name type="scientific">Pedobacter quisquiliarum</name>
    <dbReference type="NCBI Taxonomy" id="1834438"/>
    <lineage>
        <taxon>Bacteria</taxon>
        <taxon>Pseudomonadati</taxon>
        <taxon>Bacteroidota</taxon>
        <taxon>Sphingobacteriia</taxon>
        <taxon>Sphingobacteriales</taxon>
        <taxon>Sphingobacteriaceae</taxon>
        <taxon>Pedobacter</taxon>
    </lineage>
</organism>
<dbReference type="AlphaFoldDB" id="A0A916UEQ8"/>
<feature type="region of interest" description="Disordered" evidence="1">
    <location>
        <begin position="173"/>
        <end position="193"/>
    </location>
</feature>
<evidence type="ECO:0000256" key="2">
    <source>
        <dbReference type="SAM" id="Phobius"/>
    </source>
</evidence>
<dbReference type="Proteomes" id="UP000651668">
    <property type="component" value="Unassembled WGS sequence"/>
</dbReference>
<keyword evidence="2" id="KW-0472">Membrane</keyword>
<evidence type="ECO:0000313" key="3">
    <source>
        <dbReference type="EMBL" id="GGC69212.1"/>
    </source>
</evidence>
<evidence type="ECO:0000256" key="1">
    <source>
        <dbReference type="SAM" id="MobiDB-lite"/>
    </source>
</evidence>
<keyword evidence="4" id="KW-1185">Reference proteome</keyword>
<reference evidence="3" key="1">
    <citation type="journal article" date="2014" name="Int. J. Syst. Evol. Microbiol.">
        <title>Complete genome sequence of Corynebacterium casei LMG S-19264T (=DSM 44701T), isolated from a smear-ripened cheese.</title>
        <authorList>
            <consortium name="US DOE Joint Genome Institute (JGI-PGF)"/>
            <person name="Walter F."/>
            <person name="Albersmeier A."/>
            <person name="Kalinowski J."/>
            <person name="Ruckert C."/>
        </authorList>
    </citation>
    <scope>NUCLEOTIDE SEQUENCE</scope>
    <source>
        <strain evidence="3">CGMCC 1.15343</strain>
    </source>
</reference>
<evidence type="ECO:0000313" key="4">
    <source>
        <dbReference type="Proteomes" id="UP000651668"/>
    </source>
</evidence>
<evidence type="ECO:0008006" key="5">
    <source>
        <dbReference type="Google" id="ProtNLM"/>
    </source>
</evidence>
<feature type="compositionally biased region" description="Polar residues" evidence="1">
    <location>
        <begin position="173"/>
        <end position="192"/>
    </location>
</feature>
<reference evidence="3" key="2">
    <citation type="submission" date="2020-09" db="EMBL/GenBank/DDBJ databases">
        <authorList>
            <person name="Sun Q."/>
            <person name="Zhou Y."/>
        </authorList>
    </citation>
    <scope>NUCLEOTIDE SEQUENCE</scope>
    <source>
        <strain evidence="3">CGMCC 1.15343</strain>
    </source>
</reference>
<name>A0A916UEQ8_9SPHI</name>
<protein>
    <recommendedName>
        <fullName evidence="5">Outer membrane protein beta-barrel domain-containing protein</fullName>
    </recommendedName>
</protein>
<dbReference type="EMBL" id="BMIL01000007">
    <property type="protein sequence ID" value="GGC69212.1"/>
    <property type="molecule type" value="Genomic_DNA"/>
</dbReference>
<accession>A0A916UEQ8</accession>
<keyword evidence="2" id="KW-0812">Transmembrane</keyword>
<gene>
    <name evidence="3" type="ORF">GCM10011387_23280</name>
</gene>
<comment type="caution">
    <text evidence="3">The sequence shown here is derived from an EMBL/GenBank/DDBJ whole genome shotgun (WGS) entry which is preliminary data.</text>
</comment>